<accession>A0A4S8IYB8</accession>
<dbReference type="Proteomes" id="UP000317650">
    <property type="component" value="Chromosome 10"/>
</dbReference>
<protein>
    <submittedName>
        <fullName evidence="1">Uncharacterized protein</fullName>
    </submittedName>
</protein>
<dbReference type="EMBL" id="PYDT01000008">
    <property type="protein sequence ID" value="THU53384.1"/>
    <property type="molecule type" value="Genomic_DNA"/>
</dbReference>
<proteinExistence type="predicted"/>
<gene>
    <name evidence="1" type="ORF">C4D60_Mb10t13830</name>
</gene>
<organism evidence="1 2">
    <name type="scientific">Musa balbisiana</name>
    <name type="common">Banana</name>
    <dbReference type="NCBI Taxonomy" id="52838"/>
    <lineage>
        <taxon>Eukaryota</taxon>
        <taxon>Viridiplantae</taxon>
        <taxon>Streptophyta</taxon>
        <taxon>Embryophyta</taxon>
        <taxon>Tracheophyta</taxon>
        <taxon>Spermatophyta</taxon>
        <taxon>Magnoliopsida</taxon>
        <taxon>Liliopsida</taxon>
        <taxon>Zingiberales</taxon>
        <taxon>Musaceae</taxon>
        <taxon>Musa</taxon>
    </lineage>
</organism>
<keyword evidence="2" id="KW-1185">Reference proteome</keyword>
<evidence type="ECO:0000313" key="2">
    <source>
        <dbReference type="Proteomes" id="UP000317650"/>
    </source>
</evidence>
<reference evidence="1 2" key="1">
    <citation type="journal article" date="2019" name="Nat. Plants">
        <title>Genome sequencing of Musa balbisiana reveals subgenome evolution and function divergence in polyploid bananas.</title>
        <authorList>
            <person name="Yao X."/>
        </authorList>
    </citation>
    <scope>NUCLEOTIDE SEQUENCE [LARGE SCALE GENOMIC DNA]</scope>
    <source>
        <strain evidence="2">cv. DH-PKW</strain>
        <tissue evidence="1">Leaves</tissue>
    </source>
</reference>
<sequence>MEGSLFRGAEDRGIIVLSTCHQEFHIAHADQRFKKALGRSPKRSGEVRRGPSASLIFQAACFKEAPPGRSPEPKCWALRASAWVNQHDQTRILGLVGSWFGLRWLVGSIEPTKTNISDNPTLTLVAAIAPDPNPVAHRYRCSQTKATKPSHYLMH</sequence>
<name>A0A4S8IYB8_MUSBA</name>
<dbReference type="AlphaFoldDB" id="A0A4S8IYB8"/>
<comment type="caution">
    <text evidence="1">The sequence shown here is derived from an EMBL/GenBank/DDBJ whole genome shotgun (WGS) entry which is preliminary data.</text>
</comment>
<evidence type="ECO:0000313" key="1">
    <source>
        <dbReference type="EMBL" id="THU53384.1"/>
    </source>
</evidence>